<evidence type="ECO:0008006" key="4">
    <source>
        <dbReference type="Google" id="ProtNLM"/>
    </source>
</evidence>
<dbReference type="RefSeq" id="WP_129831243.1">
    <property type="nucleotide sequence ID" value="NZ_CP035704.1"/>
</dbReference>
<gene>
    <name evidence="2" type="ORF">ELE36_00575</name>
</gene>
<dbReference type="PROSITE" id="PS51257">
    <property type="entry name" value="PROKAR_LIPOPROTEIN"/>
    <property type="match status" value="1"/>
</dbReference>
<protein>
    <recommendedName>
        <fullName evidence="4">Delta-60 repeat domain-containing protein</fullName>
    </recommendedName>
</protein>
<accession>A0A411HET1</accession>
<dbReference type="KEGG" id="xbc:ELE36_00575"/>
<dbReference type="AlphaFoldDB" id="A0A411HET1"/>
<proteinExistence type="predicted"/>
<dbReference type="OrthoDB" id="5555650at2"/>
<feature type="chain" id="PRO_5019471526" description="Delta-60 repeat domain-containing protein" evidence="1">
    <location>
        <begin position="26"/>
        <end position="480"/>
    </location>
</feature>
<dbReference type="Pfam" id="PF17164">
    <property type="entry name" value="DUF5122"/>
    <property type="match status" value="1"/>
</dbReference>
<evidence type="ECO:0000313" key="3">
    <source>
        <dbReference type="Proteomes" id="UP000291562"/>
    </source>
</evidence>
<dbReference type="NCBIfam" id="TIGR02608">
    <property type="entry name" value="delta_60_rpt"/>
    <property type="match status" value="4"/>
</dbReference>
<dbReference type="Proteomes" id="UP000291562">
    <property type="component" value="Chromosome"/>
</dbReference>
<feature type="signal peptide" evidence="1">
    <location>
        <begin position="1"/>
        <end position="25"/>
    </location>
</feature>
<keyword evidence="1" id="KW-0732">Signal</keyword>
<organism evidence="2 3">
    <name type="scientific">Pseudolysobacter antarcticus</name>
    <dbReference type="NCBI Taxonomy" id="2511995"/>
    <lineage>
        <taxon>Bacteria</taxon>
        <taxon>Pseudomonadati</taxon>
        <taxon>Pseudomonadota</taxon>
        <taxon>Gammaproteobacteria</taxon>
        <taxon>Lysobacterales</taxon>
        <taxon>Rhodanobacteraceae</taxon>
        <taxon>Pseudolysobacter</taxon>
    </lineage>
</organism>
<sequence length="480" mass="49903">MNKPIHLFSLFCFALTLGCQSTAQAALEGDLDPTFNGGQVRTVYVPYNNTTDQTPTLIGFSTVSTGYLAAIRIGTNPSLTVQLVKILKDGTLAQNFGINGVRDLTEGQVDWAAMTAISGPDTIILGGSKILPGSNGQTYTYHVERLNSYGTLDSTFNGNTGFNDATPSSGTTGEYDYVGAIVVQPSTGQIIIAGTSNVNDGKSQTGMGVIRLNGNGTTDTSFGTNGGFSHVFLLNGGKSAHATSIALDSQAHILIGGYAQDGTGSGAHYDFALLRVTSAGVLDSCPVGMFAFPCTYTHAFQIGGKFNDFPTNVLVDQTGKIYMVGQSSAATDGSGNDLYKSSILRLTNQLQPDSSFSGNNGAEAFYMQSGGSGETDVPPSALVDASNRLMVTSGYAFTGVARFVTAGTFDSSYNNGTASSGRVVAIANNATSYALPAGQPSILLEDDRPVVAAITLAGTTGYNLSVTRLLGDKIFQNGFQ</sequence>
<dbReference type="InterPro" id="IPR013431">
    <property type="entry name" value="Delta_60_rpt"/>
</dbReference>
<dbReference type="EMBL" id="CP035704">
    <property type="protein sequence ID" value="QBB68992.1"/>
    <property type="molecule type" value="Genomic_DNA"/>
</dbReference>
<reference evidence="2 3" key="1">
    <citation type="submission" date="2019-01" db="EMBL/GenBank/DDBJ databases">
        <title>Pseudolysobacter antarctica gen. nov., sp. nov., isolated from Fildes Peninsula, Antarctica.</title>
        <authorList>
            <person name="Wei Z."/>
            <person name="Peng F."/>
        </authorList>
    </citation>
    <scope>NUCLEOTIDE SEQUENCE [LARGE SCALE GENOMIC DNA]</scope>
    <source>
        <strain evidence="2 3">AQ6-296</strain>
    </source>
</reference>
<dbReference type="Gene3D" id="2.80.10.50">
    <property type="match status" value="2"/>
</dbReference>
<evidence type="ECO:0000313" key="2">
    <source>
        <dbReference type="EMBL" id="QBB68992.1"/>
    </source>
</evidence>
<name>A0A411HET1_9GAMM</name>
<keyword evidence="3" id="KW-1185">Reference proteome</keyword>
<evidence type="ECO:0000256" key="1">
    <source>
        <dbReference type="SAM" id="SignalP"/>
    </source>
</evidence>